<protein>
    <submittedName>
        <fullName evidence="3">DUF6471 domain-containing protein</fullName>
    </submittedName>
</protein>
<comment type="caution">
    <text evidence="3">The sequence shown here is derived from an EMBL/GenBank/DDBJ whole genome shotgun (WGS) entry which is preliminary data.</text>
</comment>
<feature type="domain" description="DUF6471" evidence="2">
    <location>
        <begin position="24"/>
        <end position="88"/>
    </location>
</feature>
<dbReference type="EMBL" id="JBHRYH010000046">
    <property type="protein sequence ID" value="MFC3627785.1"/>
    <property type="molecule type" value="Genomic_DNA"/>
</dbReference>
<feature type="transmembrane region" description="Helical" evidence="1">
    <location>
        <begin position="71"/>
        <end position="88"/>
    </location>
</feature>
<name>A0ABV7TYG4_9NEIS</name>
<dbReference type="RefSeq" id="WP_390281794.1">
    <property type="nucleotide sequence ID" value="NZ_JBHRYH010000046.1"/>
</dbReference>
<dbReference type="Proteomes" id="UP001595636">
    <property type="component" value="Unassembled WGS sequence"/>
</dbReference>
<reference evidence="4" key="1">
    <citation type="journal article" date="2019" name="Int. J. Syst. Evol. Microbiol.">
        <title>The Global Catalogue of Microorganisms (GCM) 10K type strain sequencing project: providing services to taxonomists for standard genome sequencing and annotation.</title>
        <authorList>
            <consortium name="The Broad Institute Genomics Platform"/>
            <consortium name="The Broad Institute Genome Sequencing Center for Infectious Disease"/>
            <person name="Wu L."/>
            <person name="Ma J."/>
        </authorList>
    </citation>
    <scope>NUCLEOTIDE SEQUENCE [LARGE SCALE GENOMIC DNA]</scope>
    <source>
        <strain evidence="4">KCTC 42195</strain>
    </source>
</reference>
<gene>
    <name evidence="3" type="ORF">ACFOKJ_16810</name>
</gene>
<accession>A0ABV7TYG4</accession>
<evidence type="ECO:0000256" key="1">
    <source>
        <dbReference type="SAM" id="Phobius"/>
    </source>
</evidence>
<proteinExistence type="predicted"/>
<evidence type="ECO:0000313" key="4">
    <source>
        <dbReference type="Proteomes" id="UP001595636"/>
    </source>
</evidence>
<keyword evidence="1" id="KW-0472">Membrane</keyword>
<keyword evidence="1" id="KW-1133">Transmembrane helix</keyword>
<evidence type="ECO:0000259" key="2">
    <source>
        <dbReference type="Pfam" id="PF20075"/>
    </source>
</evidence>
<evidence type="ECO:0000313" key="3">
    <source>
        <dbReference type="EMBL" id="MFC3627785.1"/>
    </source>
</evidence>
<keyword evidence="4" id="KW-1185">Reference proteome</keyword>
<dbReference type="InterPro" id="IPR045526">
    <property type="entry name" value="DUF6471"/>
</dbReference>
<sequence length="106" mass="12370">MNQRSGQNKKRIVTMQPEAALLPWEDRAHELLRVEMKRRKIGYKELSRLLTPYGIEESPDQLNRKVNRKRFSAAFLFACLAAMEVTTIDVPDQLTPIKLKPDSWFV</sequence>
<keyword evidence="1" id="KW-0812">Transmembrane</keyword>
<organism evidence="3 4">
    <name type="scientific">Vogesella amnigena</name>
    <dbReference type="NCBI Taxonomy" id="1507449"/>
    <lineage>
        <taxon>Bacteria</taxon>
        <taxon>Pseudomonadati</taxon>
        <taxon>Pseudomonadota</taxon>
        <taxon>Betaproteobacteria</taxon>
        <taxon>Neisseriales</taxon>
        <taxon>Chromobacteriaceae</taxon>
        <taxon>Vogesella</taxon>
    </lineage>
</organism>
<dbReference type="Pfam" id="PF20075">
    <property type="entry name" value="DUF6471"/>
    <property type="match status" value="1"/>
</dbReference>